<dbReference type="AlphaFoldDB" id="F4XV51"/>
<name>F4XV51_9CYAN</name>
<accession>F4XV51</accession>
<dbReference type="Proteomes" id="UP000003959">
    <property type="component" value="Unassembled WGS sequence"/>
</dbReference>
<evidence type="ECO:0000313" key="1">
    <source>
        <dbReference type="EMBL" id="EGJ31525.1"/>
    </source>
</evidence>
<dbReference type="HOGENOM" id="CLU_2700700_0_0_3"/>
<evidence type="ECO:0000313" key="2">
    <source>
        <dbReference type="Proteomes" id="UP000003959"/>
    </source>
</evidence>
<reference evidence="2" key="1">
    <citation type="journal article" date="2011" name="Proc. Natl. Acad. Sci. U.S.A.">
        <title>Genomic insights into the physiology and ecology of the marine filamentous cyanobacterium Lyngbya majuscula.</title>
        <authorList>
            <person name="Jones A.C."/>
            <person name="Monroe E.A."/>
            <person name="Podell S."/>
            <person name="Hess W.R."/>
            <person name="Klages S."/>
            <person name="Esquenazi E."/>
            <person name="Niessen S."/>
            <person name="Hoover H."/>
            <person name="Rothmann M."/>
            <person name="Lasken R.S."/>
            <person name="Yates J.R.III."/>
            <person name="Reinhardt R."/>
            <person name="Kube M."/>
            <person name="Burkart M.D."/>
            <person name="Allen E.E."/>
            <person name="Dorrestein P.C."/>
            <person name="Gerwick W.H."/>
            <person name="Gerwick L."/>
        </authorList>
    </citation>
    <scope>NUCLEOTIDE SEQUENCE [LARGE SCALE GENOMIC DNA]</scope>
    <source>
        <strain evidence="2">3L</strain>
    </source>
</reference>
<proteinExistence type="predicted"/>
<protein>
    <submittedName>
        <fullName evidence="1">Uncharacterized protein</fullName>
    </submittedName>
</protein>
<sequence length="73" mass="8398">MLETQSIYSLTQGNIGSRESGIGNRESGIGNREKIIKINYFFDLLLPILSIKLLIKKMRFSERDATRTLTFFL</sequence>
<organism evidence="1 2">
    <name type="scientific">Moorena producens 3L</name>
    <dbReference type="NCBI Taxonomy" id="489825"/>
    <lineage>
        <taxon>Bacteria</taxon>
        <taxon>Bacillati</taxon>
        <taxon>Cyanobacteriota</taxon>
        <taxon>Cyanophyceae</taxon>
        <taxon>Coleofasciculales</taxon>
        <taxon>Coleofasciculaceae</taxon>
        <taxon>Moorena</taxon>
    </lineage>
</organism>
<dbReference type="EMBL" id="GL890938">
    <property type="protein sequence ID" value="EGJ31525.1"/>
    <property type="molecule type" value="Genomic_DNA"/>
</dbReference>
<keyword evidence="2" id="KW-1185">Reference proteome</keyword>
<gene>
    <name evidence="1" type="ORF">LYNGBM3L_38530</name>
</gene>